<feature type="region of interest" description="Disordered" evidence="1">
    <location>
        <begin position="153"/>
        <end position="172"/>
    </location>
</feature>
<evidence type="ECO:0000313" key="3">
    <source>
        <dbReference type="EMBL" id="SFT93526.1"/>
    </source>
</evidence>
<dbReference type="InterPro" id="IPR012349">
    <property type="entry name" value="Split_barrel_FMN-bd"/>
</dbReference>
<proteinExistence type="predicted"/>
<dbReference type="EMBL" id="FPBA01000017">
    <property type="protein sequence ID" value="SFT93526.1"/>
    <property type="molecule type" value="Genomic_DNA"/>
</dbReference>
<dbReference type="STRING" id="1296565.SAMN05660657_03985"/>
<gene>
    <name evidence="3" type="ORF">SAMN05660657_03985</name>
</gene>
<dbReference type="Pfam" id="PF01243">
    <property type="entry name" value="PNPOx_N"/>
    <property type="match status" value="1"/>
</dbReference>
<reference evidence="4" key="1">
    <citation type="submission" date="2016-10" db="EMBL/GenBank/DDBJ databases">
        <authorList>
            <person name="Varghese N."/>
            <person name="Submissions S."/>
        </authorList>
    </citation>
    <scope>NUCLEOTIDE SEQUENCE [LARGE SCALE GENOMIC DNA]</scope>
    <source>
        <strain evidence="4">DSM 46136</strain>
    </source>
</reference>
<dbReference type="RefSeq" id="WP_093582094.1">
    <property type="nucleotide sequence ID" value="NZ_FPBA01000017.1"/>
</dbReference>
<organism evidence="3 4">
    <name type="scientific">Geodermatophilus amargosae</name>
    <dbReference type="NCBI Taxonomy" id="1296565"/>
    <lineage>
        <taxon>Bacteria</taxon>
        <taxon>Bacillati</taxon>
        <taxon>Actinomycetota</taxon>
        <taxon>Actinomycetes</taxon>
        <taxon>Geodermatophilales</taxon>
        <taxon>Geodermatophilaceae</taxon>
        <taxon>Geodermatophilus</taxon>
    </lineage>
</organism>
<dbReference type="SUPFAM" id="SSF50475">
    <property type="entry name" value="FMN-binding split barrel"/>
    <property type="match status" value="1"/>
</dbReference>
<evidence type="ECO:0000313" key="4">
    <source>
        <dbReference type="Proteomes" id="UP000199546"/>
    </source>
</evidence>
<dbReference type="Gene3D" id="2.30.110.10">
    <property type="entry name" value="Electron Transport, Fmn-binding Protein, Chain A"/>
    <property type="match status" value="1"/>
</dbReference>
<protein>
    <submittedName>
        <fullName evidence="3">Pyridoxamine 5'-phosphate oxidase</fullName>
    </submittedName>
</protein>
<dbReference type="OrthoDB" id="5180813at2"/>
<name>A0A1I7C2A9_9ACTN</name>
<dbReference type="Proteomes" id="UP000199546">
    <property type="component" value="Unassembled WGS sequence"/>
</dbReference>
<sequence>MSSSTDPGRPQVGVRDIEDLRGTHLARTDQDDLLDAQTECTVAYTSREGWPAAVVMSFLRRDGRFWLTAVAGRDHLESLRADGRLTLVIDNRGTGLPGRRMLAVQGTVVVHEDRPTKDWFFPAFAERMAADDPAAFVRLLDSPNRAVLEVVPTGRQKSHDSRKIAGNGRGGR</sequence>
<evidence type="ECO:0000259" key="2">
    <source>
        <dbReference type="Pfam" id="PF01243"/>
    </source>
</evidence>
<evidence type="ECO:0000256" key="1">
    <source>
        <dbReference type="SAM" id="MobiDB-lite"/>
    </source>
</evidence>
<feature type="domain" description="Pyridoxamine 5'-phosphate oxidase N-terminal" evidence="2">
    <location>
        <begin position="31"/>
        <end position="153"/>
    </location>
</feature>
<keyword evidence="4" id="KW-1185">Reference proteome</keyword>
<dbReference type="AlphaFoldDB" id="A0A1I7C2A9"/>
<accession>A0A1I7C2A9</accession>
<dbReference type="InterPro" id="IPR011576">
    <property type="entry name" value="Pyridox_Oxase_N"/>
</dbReference>